<gene>
    <name evidence="1" type="ORF">FNW21_12375</name>
</gene>
<comment type="caution">
    <text evidence="1">The sequence shown here is derived from an EMBL/GenBank/DDBJ whole genome shotgun (WGS) entry which is preliminary data.</text>
</comment>
<dbReference type="RefSeq" id="WP_144257065.1">
    <property type="nucleotide sequence ID" value="NZ_VJZT01000013.1"/>
</dbReference>
<evidence type="ECO:0000313" key="1">
    <source>
        <dbReference type="EMBL" id="TRX37573.1"/>
    </source>
</evidence>
<dbReference type="EMBL" id="VJZT01000013">
    <property type="protein sequence ID" value="TRX37573.1"/>
    <property type="molecule type" value="Genomic_DNA"/>
</dbReference>
<proteinExistence type="predicted"/>
<evidence type="ECO:0000313" key="2">
    <source>
        <dbReference type="Proteomes" id="UP000316371"/>
    </source>
</evidence>
<organism evidence="1 2">
    <name type="scientific">Flavobacterium restrictum</name>
    <dbReference type="NCBI Taxonomy" id="2594428"/>
    <lineage>
        <taxon>Bacteria</taxon>
        <taxon>Pseudomonadati</taxon>
        <taxon>Bacteroidota</taxon>
        <taxon>Flavobacteriia</taxon>
        <taxon>Flavobacteriales</taxon>
        <taxon>Flavobacteriaceae</taxon>
        <taxon>Flavobacterium</taxon>
    </lineage>
</organism>
<keyword evidence="2" id="KW-1185">Reference proteome</keyword>
<accession>A0A553DY35</accession>
<dbReference type="OrthoDB" id="1362645at2"/>
<sequence>MNKIKSILIITFTLFISNIYGQEGFNVDKDNRIKKHQKDIIKFLIDNNEFRERAKKEIIISDYSGNMGVTKCMEIFNIEPQNKKVLLVRFYSFRTGAESYWGILEKNSKYFFYYDQKDTSKIDNYLKKYDLQTQKIVLDYVKIYTELAGPNTHSSQVINADLKK</sequence>
<dbReference type="Proteomes" id="UP000316371">
    <property type="component" value="Unassembled WGS sequence"/>
</dbReference>
<name>A0A553DY35_9FLAO</name>
<dbReference type="AlphaFoldDB" id="A0A553DY35"/>
<reference evidence="1 2" key="1">
    <citation type="submission" date="2019-07" db="EMBL/GenBank/DDBJ databases">
        <title>Novel species of Flavobacterium.</title>
        <authorList>
            <person name="Liu Q."/>
            <person name="Xin Y.-H."/>
        </authorList>
    </citation>
    <scope>NUCLEOTIDE SEQUENCE [LARGE SCALE GENOMIC DNA]</scope>
    <source>
        <strain evidence="1 2">LB1R34</strain>
    </source>
</reference>
<protein>
    <submittedName>
        <fullName evidence="1">Uncharacterized protein</fullName>
    </submittedName>
</protein>